<dbReference type="SUPFAM" id="SSF50729">
    <property type="entry name" value="PH domain-like"/>
    <property type="match status" value="1"/>
</dbReference>
<dbReference type="Pfam" id="PF22697">
    <property type="entry name" value="SOS1_NGEF_PH"/>
    <property type="match status" value="1"/>
</dbReference>
<keyword evidence="1" id="KW-0597">Phosphoprotein</keyword>
<dbReference type="SMART" id="SM00233">
    <property type="entry name" value="PH"/>
    <property type="match status" value="1"/>
</dbReference>
<comment type="caution">
    <text evidence="5">The sequence shown here is derived from an EMBL/GenBank/DDBJ whole genome shotgun (WGS) entry which is preliminary data.</text>
</comment>
<dbReference type="Proteomes" id="UP001152622">
    <property type="component" value="Chromosome 15"/>
</dbReference>
<dbReference type="InterPro" id="IPR001849">
    <property type="entry name" value="PH_domain"/>
</dbReference>
<feature type="domain" description="DH" evidence="4">
    <location>
        <begin position="9"/>
        <end position="189"/>
    </location>
</feature>
<feature type="compositionally biased region" description="Low complexity" evidence="2">
    <location>
        <begin position="1113"/>
        <end position="1126"/>
    </location>
</feature>
<dbReference type="Gene3D" id="2.30.29.30">
    <property type="entry name" value="Pleckstrin-homology domain (PH domain)/Phosphotyrosine-binding domain (PTB)"/>
    <property type="match status" value="1"/>
</dbReference>
<evidence type="ECO:0000313" key="5">
    <source>
        <dbReference type="EMBL" id="KAJ8341434.1"/>
    </source>
</evidence>
<feature type="compositionally biased region" description="Polar residues" evidence="2">
    <location>
        <begin position="868"/>
        <end position="879"/>
    </location>
</feature>
<feature type="region of interest" description="Disordered" evidence="2">
    <location>
        <begin position="1278"/>
        <end position="1311"/>
    </location>
</feature>
<dbReference type="PANTHER" id="PTHR45924:SF4">
    <property type="entry name" value="PLECKSTRIN HOMOLOGY DOMAIN-CONTAINING FAMILY G MEMBER 3"/>
    <property type="match status" value="1"/>
</dbReference>
<evidence type="ECO:0000256" key="1">
    <source>
        <dbReference type="ARBA" id="ARBA00022553"/>
    </source>
</evidence>
<dbReference type="GO" id="GO:0005085">
    <property type="term" value="F:guanyl-nucleotide exchange factor activity"/>
    <property type="evidence" value="ECO:0007669"/>
    <property type="project" value="InterPro"/>
</dbReference>
<accession>A0A9Q1EM89</accession>
<evidence type="ECO:0008006" key="7">
    <source>
        <dbReference type="Google" id="ProtNLM"/>
    </source>
</evidence>
<dbReference type="Pfam" id="PF00621">
    <property type="entry name" value="RhoGEF"/>
    <property type="match status" value="1"/>
</dbReference>
<evidence type="ECO:0000259" key="4">
    <source>
        <dbReference type="PROSITE" id="PS50010"/>
    </source>
</evidence>
<dbReference type="InterPro" id="IPR043324">
    <property type="entry name" value="PH_PLEKHG1_G2_G3"/>
</dbReference>
<dbReference type="SUPFAM" id="SSF48065">
    <property type="entry name" value="DBL homology domain (DH-domain)"/>
    <property type="match status" value="1"/>
</dbReference>
<feature type="compositionally biased region" description="Acidic residues" evidence="2">
    <location>
        <begin position="587"/>
        <end position="621"/>
    </location>
</feature>
<protein>
    <recommendedName>
        <fullName evidence="7">Pleckstrin homology domain-containing family G member 3</fullName>
    </recommendedName>
</protein>
<feature type="compositionally biased region" description="Basic and acidic residues" evidence="2">
    <location>
        <begin position="915"/>
        <end position="924"/>
    </location>
</feature>
<dbReference type="FunFam" id="1.20.900.10:FF:000019">
    <property type="entry name" value="Pleckstrin homology domain-containing family G member 1"/>
    <property type="match status" value="1"/>
</dbReference>
<feature type="compositionally biased region" description="Basic and acidic residues" evidence="2">
    <location>
        <begin position="1278"/>
        <end position="1294"/>
    </location>
</feature>
<dbReference type="PANTHER" id="PTHR45924">
    <property type="entry name" value="FI17866P1"/>
    <property type="match status" value="1"/>
</dbReference>
<sequence length="1403" mass="157649">MAPNPKLTYVDRVVMEIIETERMYVRDLRSIVEDYLAHIIDIGDLPMKPEQVCALFGNIEDIYEFNSELLQTLDMCDSDPVAIARCFVDKSEDFEIYTQYCTNYPNSVAALTDCMRSKALAKFFRERQASLKRSLPLGSYLLKPVQRILKYHLLLQEIAKHFDPQEEGYEVIEEAIDTMTGVAWYINDMKRKHEHAVRLQEVQSLLINWKGPDLTTYGELVLEETFRVHRAKNERTLFLFDKMLLITKKRGEHYYYKSHILCSALMFIESTKDSLCFSVTHFKHLKQPQTVQAKTVEEKRLWAHHIKRLILENHHAIIPQKAKEAILEMDSIYPSKYRYSPERLKKAVSCQSDVFPSGGRQGRRQSEPVKQIIANTRAILKHADSEGTLQAHRLSLQAGASVSTLGSSLGEPEAERPSVEDDEEELGQRRGSPERLSPSDSEEPRQGTPPCEGGVEQEEGESDKDDILMGDDQVADFASSMLAAISCWHYKARALLFARFTTDEDGHDITDEHELTMENDPSSGQEETCAIADGDIPNEQTPGEQLQSQSGAAEEREEDAPSHLEHVAVATLPQDSSADPEMAEREGEQEDEEDEEAEEEAEEEDEEVEEEDEEVEEEDEEVKARTPPIHQQAKVKALSSEESSEEEEAAPALEPSSILPQSVLAQASIIAERFASNLSRRGSLIADDGRSLSCPSPRLGSRSSSILSLSAEAQDKTQRFTSTTSEPPLSLHLQDPATLVADTDVLSSSTDNLFEVDRGSLRRRDSTLSKKDQLLINKIKSYYEHAEHQDASFSIKRRESLSYIPAGLVRNLSSRLNGNPKDEAVATEARAAPNVRPASWAVFNLPGLDRPEDKDKKIKPSELDTVMSVDSQNSKAKTQSVDEEEFRPSSEMIKVWQDMEMEVNRNLAEPQGVSKTREGAHCRQADPSLSQRDSSNNRKPEAEYSEPLMILEECDLSTISEESSISSPVKASPVREVALGQPACMNETPRPRQEGRVLRAPIPRVISLRGNMEEDLLLQDVEKMKNKVFQLARQYSQRLKNSRPLVKQRGRETEGQFSPRNLPSVQEERPEKEDRGQPNPTLPVSSYDQVILRELKSPSPVNTPRSVGSPHALSPSPRRSKSPLSPVQAESFNWPDVRRLRSRYVRRSPERTPPRLAPVNRSTSVPEKILDSLAARSAWRHSSYSPGSNYYAPTDTKTASDTPSDVPAYKPHLSKASAAEDRRIQICRSNSLDQRLSTLDVNELNLAQNNEAIGSYYISGEAPLPDPHKVVVVEKHATAEPSAGEREGDGGMETKEEEEEPDKNYVQIRSPTSREKISIMAVIDRCRAYQESDEYRQREEGGAKADPATKRGNAIDQDQGPLPNELDNSQNSPVNVSKKTESTQHSLVKNLRERFQSLSSNPL</sequence>
<organism evidence="5 6">
    <name type="scientific">Synaphobranchus kaupii</name>
    <name type="common">Kaup's arrowtooth eel</name>
    <dbReference type="NCBI Taxonomy" id="118154"/>
    <lineage>
        <taxon>Eukaryota</taxon>
        <taxon>Metazoa</taxon>
        <taxon>Chordata</taxon>
        <taxon>Craniata</taxon>
        <taxon>Vertebrata</taxon>
        <taxon>Euteleostomi</taxon>
        <taxon>Actinopterygii</taxon>
        <taxon>Neopterygii</taxon>
        <taxon>Teleostei</taxon>
        <taxon>Anguilliformes</taxon>
        <taxon>Synaphobranchidae</taxon>
        <taxon>Synaphobranchus</taxon>
    </lineage>
</organism>
<feature type="region of interest" description="Disordered" evidence="2">
    <location>
        <begin position="1332"/>
        <end position="1403"/>
    </location>
</feature>
<feature type="region of interest" description="Disordered" evidence="2">
    <location>
        <begin position="402"/>
        <end position="462"/>
    </location>
</feature>
<keyword evidence="6" id="KW-1185">Reference proteome</keyword>
<feature type="region of interest" description="Disordered" evidence="2">
    <location>
        <begin position="910"/>
        <end position="944"/>
    </location>
</feature>
<feature type="compositionally biased region" description="Polar residues" evidence="2">
    <location>
        <begin position="538"/>
        <end position="551"/>
    </location>
</feature>
<feature type="compositionally biased region" description="Polar residues" evidence="2">
    <location>
        <begin position="1078"/>
        <end position="1088"/>
    </location>
</feature>
<dbReference type="GO" id="GO:0005829">
    <property type="term" value="C:cytosol"/>
    <property type="evidence" value="ECO:0007669"/>
    <property type="project" value="UniProtKB-ARBA"/>
</dbReference>
<feature type="compositionally biased region" description="Polar residues" evidence="2">
    <location>
        <begin position="1366"/>
        <end position="1387"/>
    </location>
</feature>
<proteinExistence type="predicted"/>
<feature type="region of interest" description="Disordered" evidence="2">
    <location>
        <begin position="685"/>
        <end position="731"/>
    </location>
</feature>
<dbReference type="SMART" id="SM00325">
    <property type="entry name" value="RhoGEF"/>
    <property type="match status" value="1"/>
</dbReference>
<dbReference type="Gene3D" id="1.20.900.10">
    <property type="entry name" value="Dbl homology (DH) domain"/>
    <property type="match status" value="1"/>
</dbReference>
<feature type="compositionally biased region" description="Polar residues" evidence="2">
    <location>
        <begin position="1055"/>
        <end position="1064"/>
    </location>
</feature>
<name>A0A9Q1EM89_SYNKA</name>
<evidence type="ECO:0000313" key="6">
    <source>
        <dbReference type="Proteomes" id="UP001152622"/>
    </source>
</evidence>
<dbReference type="PROSITE" id="PS50003">
    <property type="entry name" value="PH_DOMAIN"/>
    <property type="match status" value="1"/>
</dbReference>
<feature type="region of interest" description="Disordered" evidence="2">
    <location>
        <begin position="1181"/>
        <end position="1210"/>
    </location>
</feature>
<dbReference type="PROSITE" id="PS50010">
    <property type="entry name" value="DH_2"/>
    <property type="match status" value="1"/>
</dbReference>
<dbReference type="CDD" id="cd00160">
    <property type="entry name" value="RhoGEF"/>
    <property type="match status" value="1"/>
</dbReference>
<reference evidence="5" key="1">
    <citation type="journal article" date="2023" name="Science">
        <title>Genome structures resolve the early diversification of teleost fishes.</title>
        <authorList>
            <person name="Parey E."/>
            <person name="Louis A."/>
            <person name="Montfort J."/>
            <person name="Bouchez O."/>
            <person name="Roques C."/>
            <person name="Iampietro C."/>
            <person name="Lluch J."/>
            <person name="Castinel A."/>
            <person name="Donnadieu C."/>
            <person name="Desvignes T."/>
            <person name="Floi Bucao C."/>
            <person name="Jouanno E."/>
            <person name="Wen M."/>
            <person name="Mejri S."/>
            <person name="Dirks R."/>
            <person name="Jansen H."/>
            <person name="Henkel C."/>
            <person name="Chen W.J."/>
            <person name="Zahm M."/>
            <person name="Cabau C."/>
            <person name="Klopp C."/>
            <person name="Thompson A.W."/>
            <person name="Robinson-Rechavi M."/>
            <person name="Braasch I."/>
            <person name="Lecointre G."/>
            <person name="Bobe J."/>
            <person name="Postlethwait J.H."/>
            <person name="Berthelot C."/>
            <person name="Roest Crollius H."/>
            <person name="Guiguen Y."/>
        </authorList>
    </citation>
    <scope>NUCLEOTIDE SEQUENCE</scope>
    <source>
        <strain evidence="5">WJC10195</strain>
    </source>
</reference>
<dbReference type="OrthoDB" id="1594986at2759"/>
<gene>
    <name evidence="5" type="ORF">SKAU_G00337250</name>
</gene>
<dbReference type="CDD" id="cd13243">
    <property type="entry name" value="PH_PLEKHG1_G2_G3"/>
    <property type="match status" value="1"/>
</dbReference>
<evidence type="ECO:0000259" key="3">
    <source>
        <dbReference type="PROSITE" id="PS50003"/>
    </source>
</evidence>
<feature type="compositionally biased region" description="Basic and acidic residues" evidence="2">
    <location>
        <begin position="1066"/>
        <end position="1076"/>
    </location>
</feature>
<feature type="domain" description="PH" evidence="3">
    <location>
        <begin position="213"/>
        <end position="311"/>
    </location>
</feature>
<evidence type="ECO:0000256" key="2">
    <source>
        <dbReference type="SAM" id="MobiDB-lite"/>
    </source>
</evidence>
<dbReference type="GO" id="GO:2000114">
    <property type="term" value="P:regulation of establishment of cell polarity"/>
    <property type="evidence" value="ECO:0007669"/>
    <property type="project" value="TreeGrafter"/>
</dbReference>
<dbReference type="InterPro" id="IPR000219">
    <property type="entry name" value="DH_dom"/>
</dbReference>
<feature type="region of interest" description="Disordered" evidence="2">
    <location>
        <begin position="868"/>
        <end position="888"/>
    </location>
</feature>
<dbReference type="EMBL" id="JAINUF010000015">
    <property type="protein sequence ID" value="KAJ8341434.1"/>
    <property type="molecule type" value="Genomic_DNA"/>
</dbReference>
<dbReference type="InterPro" id="IPR011993">
    <property type="entry name" value="PH-like_dom_sf"/>
</dbReference>
<dbReference type="InterPro" id="IPR055251">
    <property type="entry name" value="SOS1_NGEF_PH"/>
</dbReference>
<feature type="compositionally biased region" description="Basic and acidic residues" evidence="2">
    <location>
        <begin position="1332"/>
        <end position="1349"/>
    </location>
</feature>
<feature type="region of interest" description="Disordered" evidence="2">
    <location>
        <begin position="514"/>
        <end position="659"/>
    </location>
</feature>
<feature type="compositionally biased region" description="Low complexity" evidence="2">
    <location>
        <begin position="691"/>
        <end position="710"/>
    </location>
</feature>
<dbReference type="InterPro" id="IPR035899">
    <property type="entry name" value="DBL_dom_sf"/>
</dbReference>
<feature type="region of interest" description="Disordered" evidence="2">
    <location>
        <begin position="1040"/>
        <end position="1128"/>
    </location>
</feature>
<dbReference type="GO" id="GO:0031267">
    <property type="term" value="F:small GTPase binding"/>
    <property type="evidence" value="ECO:0007669"/>
    <property type="project" value="TreeGrafter"/>
</dbReference>